<dbReference type="AlphaFoldDB" id="R6UL43"/>
<feature type="domain" description="Cation/H+ exchanger transmembrane" evidence="6">
    <location>
        <begin position="29"/>
        <end position="385"/>
    </location>
</feature>
<keyword evidence="2 5" id="KW-0812">Transmembrane</keyword>
<evidence type="ECO:0000313" key="7">
    <source>
        <dbReference type="EMBL" id="CDC71487.1"/>
    </source>
</evidence>
<dbReference type="EMBL" id="JALEMU010000096">
    <property type="protein sequence ID" value="MCI5755854.1"/>
    <property type="molecule type" value="Genomic_DNA"/>
</dbReference>
<feature type="transmembrane region" description="Helical" evidence="5">
    <location>
        <begin position="68"/>
        <end position="89"/>
    </location>
</feature>
<dbReference type="Gene3D" id="1.20.1530.20">
    <property type="match status" value="1"/>
</dbReference>
<feature type="transmembrane region" description="Helical" evidence="5">
    <location>
        <begin position="232"/>
        <end position="265"/>
    </location>
</feature>
<dbReference type="Proteomes" id="UP000017938">
    <property type="component" value="Unassembled WGS sequence"/>
</dbReference>
<feature type="transmembrane region" description="Helical" evidence="5">
    <location>
        <begin position="101"/>
        <end position="124"/>
    </location>
</feature>
<evidence type="ECO:0000256" key="4">
    <source>
        <dbReference type="ARBA" id="ARBA00023136"/>
    </source>
</evidence>
<keyword evidence="4 5" id="KW-0472">Membrane</keyword>
<protein>
    <submittedName>
        <fullName evidence="8">Cation:proton antiporter</fullName>
    </submittedName>
    <submittedName>
        <fullName evidence="7">Transporter CPA2 family</fullName>
    </submittedName>
</protein>
<feature type="transmembrane region" description="Helical" evidence="5">
    <location>
        <begin position="374"/>
        <end position="393"/>
    </location>
</feature>
<feature type="transmembrane region" description="Helical" evidence="5">
    <location>
        <begin position="12"/>
        <end position="32"/>
    </location>
</feature>
<organism evidence="7 9">
    <name type="scientific">Candidatus Colimorpha enterica</name>
    <dbReference type="NCBI Taxonomy" id="3083063"/>
    <lineage>
        <taxon>Bacteria</taxon>
        <taxon>Pseudomonadati</taxon>
        <taxon>Bacteroidota</taxon>
        <taxon>Bacteroidia</taxon>
        <taxon>Bacteroidales</taxon>
        <taxon>Candidatus Colimorpha</taxon>
    </lineage>
</organism>
<feature type="transmembrane region" description="Helical" evidence="5">
    <location>
        <begin position="162"/>
        <end position="182"/>
    </location>
</feature>
<dbReference type="GO" id="GO:1902600">
    <property type="term" value="P:proton transmembrane transport"/>
    <property type="evidence" value="ECO:0007669"/>
    <property type="project" value="InterPro"/>
</dbReference>
<accession>R6UL43</accession>
<dbReference type="GO" id="GO:0016020">
    <property type="term" value="C:membrane"/>
    <property type="evidence" value="ECO:0007669"/>
    <property type="project" value="UniProtKB-SubCell"/>
</dbReference>
<evidence type="ECO:0000256" key="1">
    <source>
        <dbReference type="ARBA" id="ARBA00004141"/>
    </source>
</evidence>
<dbReference type="PANTHER" id="PTHR43021:SF2">
    <property type="entry name" value="CATION_H+ EXCHANGER DOMAIN-CONTAINING PROTEIN"/>
    <property type="match status" value="1"/>
</dbReference>
<evidence type="ECO:0000256" key="5">
    <source>
        <dbReference type="SAM" id="Phobius"/>
    </source>
</evidence>
<dbReference type="InterPro" id="IPR038770">
    <property type="entry name" value="Na+/solute_symporter_sf"/>
</dbReference>
<feature type="transmembrane region" description="Helical" evidence="5">
    <location>
        <begin position="348"/>
        <end position="368"/>
    </location>
</feature>
<name>R6UL43_9BACT</name>
<gene>
    <name evidence="7" type="ORF">BN580_00871</name>
    <name evidence="8" type="ORF">MR241_06115</name>
</gene>
<keyword evidence="3 5" id="KW-1133">Transmembrane helix</keyword>
<feature type="transmembrane region" description="Helical" evidence="5">
    <location>
        <begin position="130"/>
        <end position="150"/>
    </location>
</feature>
<dbReference type="GO" id="GO:0015297">
    <property type="term" value="F:antiporter activity"/>
    <property type="evidence" value="ECO:0007669"/>
    <property type="project" value="InterPro"/>
</dbReference>
<feature type="transmembrane region" description="Helical" evidence="5">
    <location>
        <begin position="307"/>
        <end position="327"/>
    </location>
</feature>
<evidence type="ECO:0000256" key="3">
    <source>
        <dbReference type="ARBA" id="ARBA00022989"/>
    </source>
</evidence>
<dbReference type="Pfam" id="PF00999">
    <property type="entry name" value="Na_H_Exchanger"/>
    <property type="match status" value="1"/>
</dbReference>
<feature type="transmembrane region" description="Helical" evidence="5">
    <location>
        <begin position="44"/>
        <end position="62"/>
    </location>
</feature>
<sequence>MLTPIYEKLHITSSVSAIIISLALMLIGGFLMTRITKRLKLPNVTAYILAGIILGPFCLNLVPGKVIGGMSFIADIALAFIAFSTGEFFKLSALKKNGAKTVVITVLEAFLASVLVFCVCFLLLRLEFNFSIVLAALAAATAPASTVMTIRQTGAKGDFVDTLLQVVALDDVVGLVAYSIAVSVAVASSTGTFELLSVIKPLLLNLLVFALGGGFGFVLKWMLFKRSTDNRLIVAVALLFSFCGICALLDVSPLLGCMAMGMVYINATDDERLFKQLNYFSPPILLLFFVRSGLNFDLSALVNTSDIIGGVPLILIGVVYFIVRIAGKYAGAYIGCLITKKDRSVRNYLGLALIPQAGVAIGLAAMGARALGGGAGTALETIILASSVLYELIGPACAKLSLYLSHSYSDKLEDITDTPETDENGNKKSEVELLIERIQAIQKELPEHKDPYYEDEKAFSDAAEEHYAMLNRSLSNTRRKR</sequence>
<reference evidence="7" key="1">
    <citation type="submission" date="2012-11" db="EMBL/GenBank/DDBJ databases">
        <title>Dependencies among metagenomic species, viruses, plasmids and units of genetic variation.</title>
        <authorList>
            <person name="Nielsen H.B."/>
            <person name="Almeida M."/>
            <person name="Juncker A.S."/>
            <person name="Rasmussen S."/>
            <person name="Li J."/>
            <person name="Sunagawa S."/>
            <person name="Plichta D."/>
            <person name="Gautier L."/>
            <person name="Le Chatelier E."/>
            <person name="Peletier E."/>
            <person name="Bonde I."/>
            <person name="Nielsen T."/>
            <person name="Manichanh C."/>
            <person name="Arumugam M."/>
            <person name="Batto J."/>
            <person name="Santos M.B.Q.D."/>
            <person name="Blom N."/>
            <person name="Borruel N."/>
            <person name="Burgdorf K.S."/>
            <person name="Boumezbeur F."/>
            <person name="Casellas F."/>
            <person name="Dore J."/>
            <person name="Guarner F."/>
            <person name="Hansen T."/>
            <person name="Hildebrand F."/>
            <person name="Kaas R.S."/>
            <person name="Kennedy S."/>
            <person name="Kristiansen K."/>
            <person name="Kultima J.R."/>
            <person name="Leonard P."/>
            <person name="Levenez F."/>
            <person name="Lund O."/>
            <person name="Moumen B."/>
            <person name="Le Paslier D."/>
            <person name="Pons N."/>
            <person name="Pedersen O."/>
            <person name="Prifti E."/>
            <person name="Qin J."/>
            <person name="Raes J."/>
            <person name="Tap J."/>
            <person name="Tims S."/>
            <person name="Ussery D.W."/>
            <person name="Yamada T."/>
            <person name="MetaHit consortium"/>
            <person name="Renault P."/>
            <person name="Sicheritz-Ponten T."/>
            <person name="Bork P."/>
            <person name="Wang J."/>
            <person name="Brunak S."/>
            <person name="Ehrlich S.D."/>
        </authorList>
    </citation>
    <scope>NUCLEOTIDE SEQUENCE [LARGE SCALE GENOMIC DNA]</scope>
</reference>
<reference evidence="8 10" key="2">
    <citation type="submission" date="2022-03" db="EMBL/GenBank/DDBJ databases">
        <title>Metagenome-assembled genomes from swine fecal metagenomes.</title>
        <authorList>
            <person name="Holman D.B."/>
            <person name="Kommadath A."/>
        </authorList>
    </citation>
    <scope>NUCLEOTIDE SEQUENCE [LARGE SCALE GENOMIC DNA]</scope>
    <source>
        <strain evidence="8">SUG147</strain>
    </source>
</reference>
<proteinExistence type="predicted"/>
<comment type="subcellular location">
    <subcellularLocation>
        <location evidence="1">Membrane</location>
        <topology evidence="1">Multi-pass membrane protein</topology>
    </subcellularLocation>
</comment>
<feature type="transmembrane region" description="Helical" evidence="5">
    <location>
        <begin position="202"/>
        <end position="223"/>
    </location>
</feature>
<dbReference type="Proteomes" id="UP001139365">
    <property type="component" value="Unassembled WGS sequence"/>
</dbReference>
<evidence type="ECO:0000256" key="2">
    <source>
        <dbReference type="ARBA" id="ARBA00022692"/>
    </source>
</evidence>
<evidence type="ECO:0000259" key="6">
    <source>
        <dbReference type="Pfam" id="PF00999"/>
    </source>
</evidence>
<comment type="caution">
    <text evidence="7">The sequence shown here is derived from an EMBL/GenBank/DDBJ whole genome shotgun (WGS) entry which is preliminary data.</text>
</comment>
<evidence type="ECO:0000313" key="8">
    <source>
        <dbReference type="EMBL" id="MCI5755854.1"/>
    </source>
</evidence>
<dbReference type="EMBL" id="CBFW010000072">
    <property type="protein sequence ID" value="CDC71487.1"/>
    <property type="molecule type" value="Genomic_DNA"/>
</dbReference>
<evidence type="ECO:0000313" key="10">
    <source>
        <dbReference type="Proteomes" id="UP001139365"/>
    </source>
</evidence>
<evidence type="ECO:0000313" key="9">
    <source>
        <dbReference type="Proteomes" id="UP000017938"/>
    </source>
</evidence>
<dbReference type="STRING" id="1263015.BN580_00871"/>
<dbReference type="PANTHER" id="PTHR43021">
    <property type="entry name" value="NA(+)/H(+) ANTIPORTER-RELATED"/>
    <property type="match status" value="1"/>
</dbReference>
<dbReference type="InterPro" id="IPR006153">
    <property type="entry name" value="Cation/H_exchanger_TM"/>
</dbReference>